<dbReference type="Gene3D" id="1.10.357.10">
    <property type="entry name" value="Tetracycline Repressor, domain 2"/>
    <property type="match status" value="1"/>
</dbReference>
<dbReference type="Pfam" id="PF13305">
    <property type="entry name" value="TetR_C_33"/>
    <property type="match status" value="1"/>
</dbReference>
<dbReference type="SUPFAM" id="SSF48498">
    <property type="entry name" value="Tetracyclin repressor-like, C-terminal domain"/>
    <property type="match status" value="1"/>
</dbReference>
<name>A0ABR8Z2N3_9MICO</name>
<feature type="DNA-binding region" description="H-T-H motif" evidence="4">
    <location>
        <begin position="29"/>
        <end position="48"/>
    </location>
</feature>
<dbReference type="PROSITE" id="PS50977">
    <property type="entry name" value="HTH_TETR_2"/>
    <property type="match status" value="1"/>
</dbReference>
<dbReference type="InterPro" id="IPR001647">
    <property type="entry name" value="HTH_TetR"/>
</dbReference>
<dbReference type="InterPro" id="IPR025996">
    <property type="entry name" value="MT1864/Rv1816-like_C"/>
</dbReference>
<gene>
    <name evidence="6" type="ORF">H9624_09670</name>
</gene>
<dbReference type="SUPFAM" id="SSF46689">
    <property type="entry name" value="Homeodomain-like"/>
    <property type="match status" value="1"/>
</dbReference>
<evidence type="ECO:0000313" key="7">
    <source>
        <dbReference type="Proteomes" id="UP000661894"/>
    </source>
</evidence>
<feature type="domain" description="HTH tetR-type" evidence="5">
    <location>
        <begin position="6"/>
        <end position="66"/>
    </location>
</feature>
<evidence type="ECO:0000259" key="5">
    <source>
        <dbReference type="PROSITE" id="PS50977"/>
    </source>
</evidence>
<proteinExistence type="predicted"/>
<keyword evidence="7" id="KW-1185">Reference proteome</keyword>
<dbReference type="PANTHER" id="PTHR30055:SF239">
    <property type="entry name" value="TRANSCRIPTIONAL REGULATORY PROTEIN"/>
    <property type="match status" value="1"/>
</dbReference>
<comment type="caution">
    <text evidence="6">The sequence shown here is derived from an EMBL/GenBank/DDBJ whole genome shotgun (WGS) entry which is preliminary data.</text>
</comment>
<dbReference type="PANTHER" id="PTHR30055">
    <property type="entry name" value="HTH-TYPE TRANSCRIPTIONAL REGULATOR RUTR"/>
    <property type="match status" value="1"/>
</dbReference>
<reference evidence="6 7" key="1">
    <citation type="submission" date="2020-08" db="EMBL/GenBank/DDBJ databases">
        <title>A Genomic Blueprint of the Chicken Gut Microbiome.</title>
        <authorList>
            <person name="Gilroy R."/>
            <person name="Ravi A."/>
            <person name="Getino M."/>
            <person name="Pursley I."/>
            <person name="Horton D.L."/>
            <person name="Alikhan N.-F."/>
            <person name="Baker D."/>
            <person name="Gharbi K."/>
            <person name="Hall N."/>
            <person name="Watson M."/>
            <person name="Adriaenssens E.M."/>
            <person name="Foster-Nyarko E."/>
            <person name="Jarju S."/>
            <person name="Secka A."/>
            <person name="Antonio M."/>
            <person name="Oren A."/>
            <person name="Chaudhuri R."/>
            <person name="La Ragione R.M."/>
            <person name="Hildebrand F."/>
            <person name="Pallen M.J."/>
        </authorList>
    </citation>
    <scope>NUCLEOTIDE SEQUENCE [LARGE SCALE GENOMIC DNA]</scope>
    <source>
        <strain evidence="6 7">Sa1BUA1</strain>
    </source>
</reference>
<keyword evidence="1" id="KW-0805">Transcription regulation</keyword>
<keyword evidence="2 4" id="KW-0238">DNA-binding</keyword>
<dbReference type="Pfam" id="PF00440">
    <property type="entry name" value="TetR_N"/>
    <property type="match status" value="1"/>
</dbReference>
<dbReference type="InterPro" id="IPR050109">
    <property type="entry name" value="HTH-type_TetR-like_transc_reg"/>
</dbReference>
<dbReference type="Gene3D" id="1.10.10.60">
    <property type="entry name" value="Homeodomain-like"/>
    <property type="match status" value="1"/>
</dbReference>
<evidence type="ECO:0000256" key="2">
    <source>
        <dbReference type="ARBA" id="ARBA00023125"/>
    </source>
</evidence>
<evidence type="ECO:0000256" key="1">
    <source>
        <dbReference type="ARBA" id="ARBA00023015"/>
    </source>
</evidence>
<dbReference type="EMBL" id="JACSPO010000004">
    <property type="protein sequence ID" value="MBD8062591.1"/>
    <property type="molecule type" value="Genomic_DNA"/>
</dbReference>
<dbReference type="InterPro" id="IPR009057">
    <property type="entry name" value="Homeodomain-like_sf"/>
</dbReference>
<dbReference type="InterPro" id="IPR036271">
    <property type="entry name" value="Tet_transcr_reg_TetR-rel_C_sf"/>
</dbReference>
<dbReference type="Proteomes" id="UP000661894">
    <property type="component" value="Unassembled WGS sequence"/>
</dbReference>
<evidence type="ECO:0000256" key="4">
    <source>
        <dbReference type="PROSITE-ProRule" id="PRU00335"/>
    </source>
</evidence>
<protein>
    <submittedName>
        <fullName evidence="6">TetR/AcrR family transcriptional regulator</fullName>
    </submittedName>
</protein>
<evidence type="ECO:0000256" key="3">
    <source>
        <dbReference type="ARBA" id="ARBA00023163"/>
    </source>
</evidence>
<organism evidence="6 7">
    <name type="scientific">Oceanitalea stevensii</name>
    <dbReference type="NCBI Taxonomy" id="2763072"/>
    <lineage>
        <taxon>Bacteria</taxon>
        <taxon>Bacillati</taxon>
        <taxon>Actinomycetota</taxon>
        <taxon>Actinomycetes</taxon>
        <taxon>Micrococcales</taxon>
        <taxon>Bogoriellaceae</taxon>
        <taxon>Georgenia</taxon>
    </lineage>
</organism>
<evidence type="ECO:0000313" key="6">
    <source>
        <dbReference type="EMBL" id="MBD8062591.1"/>
    </source>
</evidence>
<sequence>MPTPNRTTNEEVVAAAQEVLEGAGPGGLTMQAVAARVGVRAPSLYKRFHDRDALLSAVVTATIDELGARLEEAALDLRGLAHAYRAFAHERPEAFRLVFTPYAEEDALRRSSAPVLRAAAELVGEEDALPAARLFTAWATGFLQMELAGAFRLGGSVDEAFDYGLERLRAGLTTAPRG</sequence>
<accession>A0ABR8Z2N3</accession>
<dbReference type="RefSeq" id="WP_251839696.1">
    <property type="nucleotide sequence ID" value="NZ_JACSPO010000004.1"/>
</dbReference>
<keyword evidence="3" id="KW-0804">Transcription</keyword>